<evidence type="ECO:0000256" key="4">
    <source>
        <dbReference type="ARBA" id="ARBA00022737"/>
    </source>
</evidence>
<dbReference type="GO" id="GO:0103118">
    <property type="term" value="F:UDP-3-O-[(3R)-3-hydroxyacyl]-glucosamine N-acyltransferase activity"/>
    <property type="evidence" value="ECO:0007669"/>
    <property type="project" value="UniProtKB-EC"/>
</dbReference>
<keyword evidence="6 7" id="KW-0012">Acyltransferase</keyword>
<sequence length="348" mass="36307">MSESSYSVTELALLLGAETVTSDYLIDGIGTLESATETQLSFLHNSRYQSQVSASAAGAILVTEAHRKDVQTVALVVDDPYLAYARATALFANNGRAVSQLVSPSAVISSDARVAADAVIGPHVVIGERVTIASGVVIEANCVIGTACSIGENTRLAANVTLYSDIEVGKDCLIHSGAVIGADGFGFANSNGDWVKIHQLGGVNIGDDVEIGAGTTIDRGALDDTVIGNGVILDNQIQIGHNTIIGDHTAVAACTAIAGSTRIGKRCTIAGACAIAGHLTIVEGTHITGMSMVSRSILQPGAYSSGTAAEPHQQWKRNAVRFRQLDEMSRRIKKLEKTVKQQNIEGQP</sequence>
<keyword evidence="11" id="KW-1185">Reference proteome</keyword>
<organism evidence="10 11">
    <name type="scientific">Amphritea japonica ATCC BAA-1530</name>
    <dbReference type="NCBI Taxonomy" id="1278309"/>
    <lineage>
        <taxon>Bacteria</taxon>
        <taxon>Pseudomonadati</taxon>
        <taxon>Pseudomonadota</taxon>
        <taxon>Gammaproteobacteria</taxon>
        <taxon>Oceanospirillales</taxon>
        <taxon>Oceanospirillaceae</taxon>
        <taxon>Amphritea</taxon>
    </lineage>
</organism>
<evidence type="ECO:0000313" key="10">
    <source>
        <dbReference type="EMBL" id="BBB25081.1"/>
    </source>
</evidence>
<evidence type="ECO:0000256" key="1">
    <source>
        <dbReference type="ARBA" id="ARBA00022516"/>
    </source>
</evidence>
<dbReference type="Gene3D" id="3.40.1390.10">
    <property type="entry name" value="MurE/MurF, N-terminal domain"/>
    <property type="match status" value="1"/>
</dbReference>
<evidence type="ECO:0000256" key="7">
    <source>
        <dbReference type="HAMAP-Rule" id="MF_00523"/>
    </source>
</evidence>
<feature type="active site" description="Proton acceptor" evidence="7">
    <location>
        <position position="241"/>
    </location>
</feature>
<reference evidence="10 11" key="1">
    <citation type="journal article" date="2008" name="Int. J. Syst. Evol. Microbiol.">
        <title>Amphritea japonica sp. nov. and Amphritea balenae sp. nov., isolated from the sediment adjacent to sperm whale carcasses off Kagoshima, Japan.</title>
        <authorList>
            <person name="Miyazaki M."/>
            <person name="Nogi Y."/>
            <person name="Fujiwara Y."/>
            <person name="Kawato M."/>
            <person name="Nagahama T."/>
            <person name="Kubokawa K."/>
            <person name="Horikoshi K."/>
        </authorList>
    </citation>
    <scope>NUCLEOTIDE SEQUENCE [LARGE SCALE GENOMIC DNA]</scope>
    <source>
        <strain evidence="10 11">ATCC BAA-1530</strain>
    </source>
</reference>
<comment type="pathway">
    <text evidence="7">Bacterial outer membrane biogenesis; LPS lipid A biosynthesis.</text>
</comment>
<name>A0A7R6SRD7_9GAMM</name>
<dbReference type="InterPro" id="IPR011004">
    <property type="entry name" value="Trimer_LpxA-like_sf"/>
</dbReference>
<evidence type="ECO:0000256" key="3">
    <source>
        <dbReference type="ARBA" id="ARBA00022679"/>
    </source>
</evidence>
<dbReference type="RefSeq" id="WP_019620740.1">
    <property type="nucleotide sequence ID" value="NZ_AP014545.1"/>
</dbReference>
<keyword evidence="1 7" id="KW-0444">Lipid biosynthesis</keyword>
<evidence type="ECO:0000256" key="2">
    <source>
        <dbReference type="ARBA" id="ARBA00022556"/>
    </source>
</evidence>
<dbReference type="InterPro" id="IPR001451">
    <property type="entry name" value="Hexapep"/>
</dbReference>
<dbReference type="AlphaFoldDB" id="A0A7R6SRD7"/>
<evidence type="ECO:0000313" key="11">
    <source>
        <dbReference type="Proteomes" id="UP000595663"/>
    </source>
</evidence>
<feature type="domain" description="UDP-3-O-[3-hydroxymyristoyl] glucosamine N-acyltransferase non-repeat region" evidence="8">
    <location>
        <begin position="23"/>
        <end position="90"/>
    </location>
</feature>
<dbReference type="GO" id="GO:0009245">
    <property type="term" value="P:lipid A biosynthetic process"/>
    <property type="evidence" value="ECO:0007669"/>
    <property type="project" value="UniProtKB-UniRule"/>
</dbReference>
<dbReference type="EC" id="2.3.1.191" evidence="7"/>
<dbReference type="Proteomes" id="UP000595663">
    <property type="component" value="Chromosome"/>
</dbReference>
<dbReference type="InterPro" id="IPR007691">
    <property type="entry name" value="LpxD"/>
</dbReference>
<comment type="function">
    <text evidence="7">Catalyzes the N-acylation of UDP-3-O-acylglucosamine using 3-hydroxyacyl-ACP as the acyl donor. Is involved in the biosynthesis of lipid A, a phosphorylated glycolipid that anchors the lipopolysaccharide to the outer membrane of the cell.</text>
</comment>
<dbReference type="NCBIfam" id="NF002060">
    <property type="entry name" value="PRK00892.1"/>
    <property type="match status" value="1"/>
</dbReference>
<dbReference type="Pfam" id="PF25087">
    <property type="entry name" value="GMPPB_C"/>
    <property type="match status" value="1"/>
</dbReference>
<feature type="domain" description="Mannose-1-phosphate guanyltransferase C-terminal" evidence="9">
    <location>
        <begin position="104"/>
        <end position="183"/>
    </location>
</feature>
<dbReference type="InterPro" id="IPR020573">
    <property type="entry name" value="UDP_GlcNAc_AcTrfase_non-rep"/>
</dbReference>
<dbReference type="KEGG" id="ajp:AMJAP_0482"/>
<dbReference type="GO" id="GO:0016020">
    <property type="term" value="C:membrane"/>
    <property type="evidence" value="ECO:0007669"/>
    <property type="project" value="GOC"/>
</dbReference>
<dbReference type="GO" id="GO:0016410">
    <property type="term" value="F:N-acyltransferase activity"/>
    <property type="evidence" value="ECO:0007669"/>
    <property type="project" value="InterPro"/>
</dbReference>
<keyword evidence="5 7" id="KW-0443">Lipid metabolism</keyword>
<gene>
    <name evidence="7 10" type="primary">lpxD</name>
    <name evidence="10" type="ORF">AMJAP_0482</name>
</gene>
<dbReference type="EMBL" id="AP014545">
    <property type="protein sequence ID" value="BBB25081.1"/>
    <property type="molecule type" value="Genomic_DNA"/>
</dbReference>
<dbReference type="Gene3D" id="1.20.5.170">
    <property type="match status" value="1"/>
</dbReference>
<dbReference type="PANTHER" id="PTHR43378">
    <property type="entry name" value="UDP-3-O-ACYLGLUCOSAMINE N-ACYLTRANSFERASE"/>
    <property type="match status" value="1"/>
</dbReference>
<keyword evidence="4 7" id="KW-0677">Repeat</keyword>
<dbReference type="OrthoDB" id="9784739at2"/>
<evidence type="ECO:0000256" key="5">
    <source>
        <dbReference type="ARBA" id="ARBA00023098"/>
    </source>
</evidence>
<dbReference type="UniPathway" id="UPA00973"/>
<dbReference type="Pfam" id="PF14602">
    <property type="entry name" value="Hexapep_2"/>
    <property type="match status" value="1"/>
</dbReference>
<dbReference type="InterPro" id="IPR056729">
    <property type="entry name" value="GMPPB_C"/>
</dbReference>
<proteinExistence type="inferred from homology"/>
<dbReference type="HAMAP" id="MF_00523">
    <property type="entry name" value="LpxD"/>
    <property type="match status" value="1"/>
</dbReference>
<dbReference type="NCBIfam" id="TIGR01853">
    <property type="entry name" value="lipid_A_lpxD"/>
    <property type="match status" value="1"/>
</dbReference>
<accession>A0A7R6SRD7</accession>
<comment type="similarity">
    <text evidence="7">Belongs to the transferase hexapeptide repeat family. LpxD subfamily.</text>
</comment>
<evidence type="ECO:0000259" key="9">
    <source>
        <dbReference type="Pfam" id="PF25087"/>
    </source>
</evidence>
<dbReference type="Pfam" id="PF04613">
    <property type="entry name" value="LpxD"/>
    <property type="match status" value="1"/>
</dbReference>
<dbReference type="PANTHER" id="PTHR43378:SF2">
    <property type="entry name" value="UDP-3-O-ACYLGLUCOSAMINE N-ACYLTRANSFERASE 1, MITOCHONDRIAL-RELATED"/>
    <property type="match status" value="1"/>
</dbReference>
<protein>
    <recommendedName>
        <fullName evidence="7">UDP-3-O-acylglucosamine N-acyltransferase</fullName>
        <ecNumber evidence="7">2.3.1.191</ecNumber>
    </recommendedName>
</protein>
<keyword evidence="3 7" id="KW-0808">Transferase</keyword>
<dbReference type="Gene3D" id="2.160.10.10">
    <property type="entry name" value="Hexapeptide repeat proteins"/>
    <property type="match status" value="1"/>
</dbReference>
<comment type="catalytic activity">
    <reaction evidence="7">
        <text>a UDP-3-O-[(3R)-3-hydroxyacyl]-alpha-D-glucosamine + a (3R)-hydroxyacyl-[ACP] = a UDP-2-N,3-O-bis[(3R)-3-hydroxyacyl]-alpha-D-glucosamine + holo-[ACP] + H(+)</text>
        <dbReference type="Rhea" id="RHEA:53836"/>
        <dbReference type="Rhea" id="RHEA-COMP:9685"/>
        <dbReference type="Rhea" id="RHEA-COMP:9945"/>
        <dbReference type="ChEBI" id="CHEBI:15378"/>
        <dbReference type="ChEBI" id="CHEBI:64479"/>
        <dbReference type="ChEBI" id="CHEBI:78827"/>
        <dbReference type="ChEBI" id="CHEBI:137740"/>
        <dbReference type="ChEBI" id="CHEBI:137748"/>
        <dbReference type="EC" id="2.3.1.191"/>
    </reaction>
</comment>
<keyword evidence="2 7" id="KW-0441">Lipid A biosynthesis</keyword>
<evidence type="ECO:0000256" key="6">
    <source>
        <dbReference type="ARBA" id="ARBA00023315"/>
    </source>
</evidence>
<comment type="subunit">
    <text evidence="7">Homotrimer.</text>
</comment>
<evidence type="ECO:0000259" key="8">
    <source>
        <dbReference type="Pfam" id="PF04613"/>
    </source>
</evidence>
<dbReference type="SUPFAM" id="SSF51161">
    <property type="entry name" value="Trimeric LpxA-like enzymes"/>
    <property type="match status" value="1"/>
</dbReference>
<dbReference type="CDD" id="cd03352">
    <property type="entry name" value="LbH_LpxD"/>
    <property type="match status" value="1"/>
</dbReference>